<keyword evidence="3" id="KW-0201">Cytochrome c-type biogenesis</keyword>
<feature type="transmembrane region" description="Helical" evidence="6">
    <location>
        <begin position="183"/>
        <end position="201"/>
    </location>
</feature>
<evidence type="ECO:0000256" key="4">
    <source>
        <dbReference type="ARBA" id="ARBA00022989"/>
    </source>
</evidence>
<dbReference type="EMBL" id="FWFG01000068">
    <property type="protein sequence ID" value="SLM92503.1"/>
    <property type="molecule type" value="Genomic_DNA"/>
</dbReference>
<dbReference type="AlphaFoldDB" id="A0A1X6X1X2"/>
<sequence length="522" mass="57561">MARDRSRTTLPRLGPRGTLLFLWRQLTSMQTALVLLLLLAVAAVPGSLYPQRSVNPALTDQFLAENGRYGEILDALGFFDVFASPWFSAIYLLLFVSLIGCVIPRLITLVRQLRSRPPRTPRRLDRFTGHRRIELASADENDPIDRAAALLRRRRYRVDVIEEDGGARSVTAERGYLREVGNLLFHVALLGVLIGVAGGHLTQYRGQITVVEGEGFSNSLASYDSFRSGPWFDRSRLQDFQFTLDDFRAEYDTTPSEHEFGKPTMFEADVTVDEPGKKTHAQTVRVNQPLQVDDANVYLLGNGYAPEVTIRDPQGAVVAEGPVITLPRDSMMTSMMVLKAPDARPQQIAAVGIFMPTAEIDENGPHSQFPDLIDPQLAMSVYTGDLGMDAGVPQNAYEIDVSTLTPMTDANGQQLLLRMAPGETATLPDGSSISFDGVKRYAAFDIKHDPFQGVTLVMALLASLGLTLSLFVPRRRLWARVSEREDGARVLEVAGLARSEDHRLSEAVGDLALRIAGDADHE</sequence>
<name>A0A1X6X1X2_9MICO</name>
<comment type="subcellular location">
    <subcellularLocation>
        <location evidence="1">Membrane</location>
        <topology evidence="1">Multi-pass membrane protein</topology>
    </subcellularLocation>
</comment>
<evidence type="ECO:0000256" key="3">
    <source>
        <dbReference type="ARBA" id="ARBA00022748"/>
    </source>
</evidence>
<proteinExistence type="predicted"/>
<dbReference type="GO" id="GO:0016020">
    <property type="term" value="C:membrane"/>
    <property type="evidence" value="ECO:0007669"/>
    <property type="project" value="UniProtKB-SubCell"/>
</dbReference>
<reference evidence="8 9" key="1">
    <citation type="submission" date="2017-02" db="EMBL/GenBank/DDBJ databases">
        <authorList>
            <person name="Peterson S.W."/>
        </authorList>
    </citation>
    <scope>NUCLEOTIDE SEQUENCE [LARGE SCALE GENOMIC DNA]</scope>
    <source>
        <strain evidence="8 9">CIP104813</strain>
    </source>
</reference>
<feature type="transmembrane region" description="Helical" evidence="6">
    <location>
        <begin position="21"/>
        <end position="44"/>
    </location>
</feature>
<dbReference type="GO" id="GO:0017004">
    <property type="term" value="P:cytochrome complex assembly"/>
    <property type="evidence" value="ECO:0007669"/>
    <property type="project" value="UniProtKB-KW"/>
</dbReference>
<keyword evidence="9" id="KW-1185">Reference proteome</keyword>
<dbReference type="PANTHER" id="PTHR31566">
    <property type="entry name" value="CYTOCHROME C BIOGENESIS PROTEIN CCS1, CHLOROPLASTIC"/>
    <property type="match status" value="1"/>
</dbReference>
<protein>
    <submittedName>
        <fullName evidence="8">Ccs1/ResB-related putative cytochrome C-type biogenesis protein</fullName>
    </submittedName>
</protein>
<keyword evidence="2 6" id="KW-0812">Transmembrane</keyword>
<feature type="transmembrane region" description="Helical" evidence="6">
    <location>
        <begin position="451"/>
        <end position="472"/>
    </location>
</feature>
<evidence type="ECO:0000256" key="2">
    <source>
        <dbReference type="ARBA" id="ARBA00022692"/>
    </source>
</evidence>
<dbReference type="PANTHER" id="PTHR31566:SF0">
    <property type="entry name" value="CYTOCHROME C BIOGENESIS PROTEIN CCS1, CHLOROPLASTIC"/>
    <property type="match status" value="1"/>
</dbReference>
<organism evidence="8 9">
    <name type="scientific">Brachybacterium nesterenkovii</name>
    <dbReference type="NCBI Taxonomy" id="47847"/>
    <lineage>
        <taxon>Bacteria</taxon>
        <taxon>Bacillati</taxon>
        <taxon>Actinomycetota</taxon>
        <taxon>Actinomycetes</taxon>
        <taxon>Micrococcales</taxon>
        <taxon>Dermabacteraceae</taxon>
        <taxon>Brachybacterium</taxon>
    </lineage>
</organism>
<dbReference type="Pfam" id="PF05140">
    <property type="entry name" value="ResB"/>
    <property type="match status" value="1"/>
</dbReference>
<dbReference type="InterPro" id="IPR007816">
    <property type="entry name" value="ResB-like_domain"/>
</dbReference>
<feature type="transmembrane region" description="Helical" evidence="6">
    <location>
        <begin position="86"/>
        <end position="107"/>
    </location>
</feature>
<dbReference type="Proteomes" id="UP000195981">
    <property type="component" value="Unassembled WGS sequence"/>
</dbReference>
<evidence type="ECO:0000256" key="1">
    <source>
        <dbReference type="ARBA" id="ARBA00004141"/>
    </source>
</evidence>
<evidence type="ECO:0000259" key="7">
    <source>
        <dbReference type="Pfam" id="PF05140"/>
    </source>
</evidence>
<dbReference type="RefSeq" id="WP_087104315.1">
    <property type="nucleotide sequence ID" value="NZ_FWFG01000068.1"/>
</dbReference>
<feature type="domain" description="ResB-like" evidence="7">
    <location>
        <begin position="29"/>
        <end position="507"/>
    </location>
</feature>
<evidence type="ECO:0000256" key="5">
    <source>
        <dbReference type="ARBA" id="ARBA00023136"/>
    </source>
</evidence>
<evidence type="ECO:0000313" key="8">
    <source>
        <dbReference type="EMBL" id="SLM92503.1"/>
    </source>
</evidence>
<keyword evidence="4 6" id="KW-1133">Transmembrane helix</keyword>
<keyword evidence="5 6" id="KW-0472">Membrane</keyword>
<dbReference type="InterPro" id="IPR023494">
    <property type="entry name" value="Cyt_c_bgen_Ccs1/CcsB/ResB"/>
</dbReference>
<accession>A0A1X6X1X2</accession>
<dbReference type="OrthoDB" id="3949537at2"/>
<evidence type="ECO:0000313" key="9">
    <source>
        <dbReference type="Proteomes" id="UP000195981"/>
    </source>
</evidence>
<gene>
    <name evidence="8" type="ORF">FM110_08415</name>
</gene>
<evidence type="ECO:0000256" key="6">
    <source>
        <dbReference type="SAM" id="Phobius"/>
    </source>
</evidence>